<keyword evidence="3" id="KW-0472">Membrane</keyword>
<dbReference type="Proteomes" id="UP000517765">
    <property type="component" value="Unassembled WGS sequence"/>
</dbReference>
<evidence type="ECO:0000256" key="2">
    <source>
        <dbReference type="SAM" id="MobiDB-lite"/>
    </source>
</evidence>
<evidence type="ECO:0000313" key="5">
    <source>
        <dbReference type="Proteomes" id="UP000517765"/>
    </source>
</evidence>
<keyword evidence="1" id="KW-0175">Coiled coil</keyword>
<evidence type="ECO:0008006" key="6">
    <source>
        <dbReference type="Google" id="ProtNLM"/>
    </source>
</evidence>
<evidence type="ECO:0000256" key="1">
    <source>
        <dbReference type="SAM" id="Coils"/>
    </source>
</evidence>
<reference evidence="5" key="1">
    <citation type="submission" date="2020-05" db="EMBL/GenBank/DDBJ databases">
        <title>Classification of alakaliphilic streptomycetes isolated from an alkaline soil next to Lonar Crater, India and a proposal for the recognition of Streptomyces alkaliterrae sp. nov.</title>
        <authorList>
            <person name="Golinska P."/>
        </authorList>
    </citation>
    <scope>NUCLEOTIDE SEQUENCE [LARGE SCALE GENOMIC DNA]</scope>
    <source>
        <strain evidence="5">OF8</strain>
    </source>
</reference>
<dbReference type="AlphaFoldDB" id="A0A7W3ZRQ3"/>
<evidence type="ECO:0000313" key="4">
    <source>
        <dbReference type="EMBL" id="MBB1257995.1"/>
    </source>
</evidence>
<feature type="coiled-coil region" evidence="1">
    <location>
        <begin position="81"/>
        <end position="136"/>
    </location>
</feature>
<keyword evidence="3" id="KW-0812">Transmembrane</keyword>
<evidence type="ECO:0000256" key="3">
    <source>
        <dbReference type="SAM" id="Phobius"/>
    </source>
</evidence>
<organism evidence="4 5">
    <name type="scientific">Streptomyces alkaliterrae</name>
    <dbReference type="NCBI Taxonomy" id="2213162"/>
    <lineage>
        <taxon>Bacteria</taxon>
        <taxon>Bacillati</taxon>
        <taxon>Actinomycetota</taxon>
        <taxon>Actinomycetes</taxon>
        <taxon>Kitasatosporales</taxon>
        <taxon>Streptomycetaceae</taxon>
        <taxon>Streptomyces</taxon>
    </lineage>
</organism>
<feature type="region of interest" description="Disordered" evidence="2">
    <location>
        <begin position="189"/>
        <end position="316"/>
    </location>
</feature>
<accession>A0A7W3ZRQ3</accession>
<dbReference type="EMBL" id="JABJXA010000014">
    <property type="protein sequence ID" value="MBB1257995.1"/>
    <property type="molecule type" value="Genomic_DNA"/>
</dbReference>
<feature type="transmembrane region" description="Helical" evidence="3">
    <location>
        <begin position="12"/>
        <end position="34"/>
    </location>
</feature>
<proteinExistence type="predicted"/>
<protein>
    <recommendedName>
        <fullName evidence="6">Secreted protein</fullName>
    </recommendedName>
</protein>
<keyword evidence="3" id="KW-1133">Transmembrane helix</keyword>
<feature type="compositionally biased region" description="Basic and acidic residues" evidence="2">
    <location>
        <begin position="158"/>
        <end position="167"/>
    </location>
</feature>
<feature type="transmembrane region" description="Helical" evidence="3">
    <location>
        <begin position="40"/>
        <end position="59"/>
    </location>
</feature>
<comment type="caution">
    <text evidence="4">The sequence shown here is derived from an EMBL/GenBank/DDBJ whole genome shotgun (WGS) entry which is preliminary data.</text>
</comment>
<sequence length="316" mass="33577">MPRGRHRQAPPLHKLLVPSSVAGFAFLCAGGSLLMGDTGLLRGAVFGAAAAAVTGAVLMRAWDRDAGKRVGEVKAAKASAAWQADERQAELEADIEEARELRGKLEKLLRAKRAELTKLRTEHAALLRRYATAETERASALEGRRQLAIAASEPVKELAADTADHRQPSGAPSRLTYLRADEALSNLRRYGYQQERRRQVEAAAAGEGPEKPDDGFDYFGPGRPEQDAQPEPPEPVAEPEAVAEGAEPEPAEPEPEAVAEAGEGLRGLPGQRSRRARPAVGKVVDLAEGESGRDEGPADGDGDEGGGAPDLRRAVS</sequence>
<gene>
    <name evidence="4" type="ORF">H3147_04010</name>
</gene>
<feature type="compositionally biased region" description="Acidic residues" evidence="2">
    <location>
        <begin position="246"/>
        <end position="257"/>
    </location>
</feature>
<name>A0A7W3ZRQ3_9ACTN</name>
<feature type="region of interest" description="Disordered" evidence="2">
    <location>
        <begin position="158"/>
        <end position="177"/>
    </location>
</feature>
<dbReference type="RefSeq" id="WP_181356203.1">
    <property type="nucleotide sequence ID" value="NZ_JABJXA010000014.1"/>
</dbReference>